<sequence>MTPMEIVQDHYIASRDGAVDRAFAAIDDATEWTETAGSAYAGTFIGRQAIIENVFARIGAEWDGFGLDDLDLIASGDRVVATGWYVGTFRGTGAAMRARFVHLWHVEGDRVARFEQVVDSATQNAAM</sequence>
<evidence type="ECO:0000259" key="1">
    <source>
        <dbReference type="Pfam" id="PF12680"/>
    </source>
</evidence>
<reference evidence="2 3" key="1">
    <citation type="submission" date="2018-12" db="EMBL/GenBank/DDBJ databases">
        <authorList>
            <person name="Li F."/>
        </authorList>
    </citation>
    <scope>NUCLEOTIDE SEQUENCE [LARGE SCALE GENOMIC DNA]</scope>
    <source>
        <strain evidence="2 3">11W25H-1</strain>
    </source>
</reference>
<evidence type="ECO:0000313" key="3">
    <source>
        <dbReference type="Proteomes" id="UP000288547"/>
    </source>
</evidence>
<dbReference type="PANTHER" id="PTHR41252:SF1">
    <property type="entry name" value="BLR2505 PROTEIN"/>
    <property type="match status" value="1"/>
</dbReference>
<dbReference type="Gene3D" id="3.10.450.50">
    <property type="match status" value="1"/>
</dbReference>
<dbReference type="InterPro" id="IPR037401">
    <property type="entry name" value="SnoaL-like"/>
</dbReference>
<gene>
    <name evidence="2" type="ORF">ELQ90_15825</name>
</gene>
<dbReference type="EMBL" id="RZNB01000008">
    <property type="protein sequence ID" value="RWZ46236.1"/>
    <property type="molecule type" value="Genomic_DNA"/>
</dbReference>
<dbReference type="SUPFAM" id="SSF54427">
    <property type="entry name" value="NTF2-like"/>
    <property type="match status" value="1"/>
</dbReference>
<feature type="domain" description="SnoaL-like" evidence="1">
    <location>
        <begin position="7"/>
        <end position="113"/>
    </location>
</feature>
<accession>A0A3S3YVX0</accession>
<organism evidence="2 3">
    <name type="scientific">Labedella phragmitis</name>
    <dbReference type="NCBI Taxonomy" id="2498849"/>
    <lineage>
        <taxon>Bacteria</taxon>
        <taxon>Bacillati</taxon>
        <taxon>Actinomycetota</taxon>
        <taxon>Actinomycetes</taxon>
        <taxon>Micrococcales</taxon>
        <taxon>Microbacteriaceae</taxon>
        <taxon>Labedella</taxon>
    </lineage>
</organism>
<proteinExistence type="predicted"/>
<dbReference type="RefSeq" id="WP_128496268.1">
    <property type="nucleotide sequence ID" value="NZ_RZNB01000008.1"/>
</dbReference>
<dbReference type="OrthoDB" id="8451859at2"/>
<dbReference type="Proteomes" id="UP000288547">
    <property type="component" value="Unassembled WGS sequence"/>
</dbReference>
<dbReference type="AlphaFoldDB" id="A0A3S3YVX0"/>
<comment type="caution">
    <text evidence="2">The sequence shown here is derived from an EMBL/GenBank/DDBJ whole genome shotgun (WGS) entry which is preliminary data.</text>
</comment>
<evidence type="ECO:0000313" key="2">
    <source>
        <dbReference type="EMBL" id="RWZ46236.1"/>
    </source>
</evidence>
<protein>
    <submittedName>
        <fullName evidence="2">DUF4440 domain-containing protein</fullName>
    </submittedName>
</protein>
<dbReference type="PANTHER" id="PTHR41252">
    <property type="entry name" value="BLR2505 PROTEIN"/>
    <property type="match status" value="1"/>
</dbReference>
<keyword evidence="3" id="KW-1185">Reference proteome</keyword>
<dbReference type="Pfam" id="PF12680">
    <property type="entry name" value="SnoaL_2"/>
    <property type="match status" value="1"/>
</dbReference>
<name>A0A3S3YVX0_9MICO</name>
<dbReference type="InterPro" id="IPR032710">
    <property type="entry name" value="NTF2-like_dom_sf"/>
</dbReference>